<evidence type="ECO:0000313" key="2">
    <source>
        <dbReference type="Proteomes" id="UP000694864"/>
    </source>
</evidence>
<proteinExistence type="predicted"/>
<feature type="domain" description="Phospholipase/carboxylesterase/thioesterase" evidence="1">
    <location>
        <begin position="35"/>
        <end position="255"/>
    </location>
</feature>
<dbReference type="Proteomes" id="UP000694864">
    <property type="component" value="Chromosome 17"/>
</dbReference>
<organism evidence="2 3">
    <name type="scientific">Camelina sativa</name>
    <name type="common">False flax</name>
    <name type="synonym">Myagrum sativum</name>
    <dbReference type="NCBI Taxonomy" id="90675"/>
    <lineage>
        <taxon>Eukaryota</taxon>
        <taxon>Viridiplantae</taxon>
        <taxon>Streptophyta</taxon>
        <taxon>Embryophyta</taxon>
        <taxon>Tracheophyta</taxon>
        <taxon>Spermatophyta</taxon>
        <taxon>Magnoliopsida</taxon>
        <taxon>eudicotyledons</taxon>
        <taxon>Gunneridae</taxon>
        <taxon>Pentapetalae</taxon>
        <taxon>rosids</taxon>
        <taxon>malvids</taxon>
        <taxon>Brassicales</taxon>
        <taxon>Brassicaceae</taxon>
        <taxon>Camelineae</taxon>
        <taxon>Camelina</taxon>
    </lineage>
</organism>
<dbReference type="SUPFAM" id="SSF53474">
    <property type="entry name" value="alpha/beta-Hydrolases"/>
    <property type="match status" value="1"/>
</dbReference>
<dbReference type="RefSeq" id="XP_010479598.1">
    <property type="nucleotide sequence ID" value="XM_010481296.2"/>
</dbReference>
<evidence type="ECO:0000313" key="3">
    <source>
        <dbReference type="RefSeq" id="XP_010479598.1"/>
    </source>
</evidence>
<sequence>MASRMLFSSKKSMASGSGKAKVTRYINTGYGDTEAVTVNPTEKHQATIVWLHDLNGTGYEASDFVKSFSLYNVKWICPNAPSISDMGFYGEPARAWFKVNGLSTSGPLDPYEIDDLKNATAYVARLLKNEPEHVMKGVAGYGIGGALVLHIATCCALGSFPIKIRAVVGINCWLPNRFKLEDQMNSTTGATSRAAELPILITHGYNDKMVPFGTGGLSSDILFKVGFIRRKLKIIHMCDHAINFQVMTDVSLWLTKKFELEGEPDEDPAV</sequence>
<reference evidence="3" key="2">
    <citation type="submission" date="2025-08" db="UniProtKB">
        <authorList>
            <consortium name="RefSeq"/>
        </authorList>
    </citation>
    <scope>IDENTIFICATION</scope>
    <source>
        <tissue evidence="3">Leaf</tissue>
    </source>
</reference>
<protein>
    <submittedName>
        <fullName evidence="3">Acyl-protein thioesterase 2</fullName>
    </submittedName>
</protein>
<name>A0ABM0X2F4_CAMSA</name>
<evidence type="ECO:0000259" key="1">
    <source>
        <dbReference type="Pfam" id="PF02230"/>
    </source>
</evidence>
<accession>A0ABM0X2F4</accession>
<dbReference type="InterPro" id="IPR029058">
    <property type="entry name" value="AB_hydrolase_fold"/>
</dbReference>
<dbReference type="InterPro" id="IPR003140">
    <property type="entry name" value="PLipase/COase/thioEstase"/>
</dbReference>
<dbReference type="GeneID" id="104758432"/>
<keyword evidence="2" id="KW-1185">Reference proteome</keyword>
<dbReference type="Gene3D" id="3.40.50.1820">
    <property type="entry name" value="alpha/beta hydrolase"/>
    <property type="match status" value="1"/>
</dbReference>
<dbReference type="Pfam" id="PF02230">
    <property type="entry name" value="Abhydrolase_2"/>
    <property type="match status" value="1"/>
</dbReference>
<reference evidence="2" key="1">
    <citation type="journal article" date="2014" name="Nat. Commun.">
        <title>The emerging biofuel crop Camelina sativa retains a highly undifferentiated hexaploid genome structure.</title>
        <authorList>
            <person name="Kagale S."/>
            <person name="Koh C."/>
            <person name="Nixon J."/>
            <person name="Bollina V."/>
            <person name="Clarke W.E."/>
            <person name="Tuteja R."/>
            <person name="Spillane C."/>
            <person name="Robinson S.J."/>
            <person name="Links M.G."/>
            <person name="Clarke C."/>
            <person name="Higgins E.E."/>
            <person name="Huebert T."/>
            <person name="Sharpe A.G."/>
            <person name="Parkin I.A."/>
        </authorList>
    </citation>
    <scope>NUCLEOTIDE SEQUENCE [LARGE SCALE GENOMIC DNA]</scope>
    <source>
        <strain evidence="2">cv. DH55</strain>
    </source>
</reference>
<gene>
    <name evidence="3" type="primary">LOC104758432</name>
</gene>
<dbReference type="PANTHER" id="PTHR46234">
    <property type="entry name" value="ALPHA/BETA-HYDROLASES SUPERFAMILY PROTEIN"/>
    <property type="match status" value="1"/>
</dbReference>